<evidence type="ECO:0000313" key="1">
    <source>
        <dbReference type="EMBL" id="CAG6505900.1"/>
    </source>
</evidence>
<dbReference type="EMBL" id="HBUE01257438">
    <property type="protein sequence ID" value="CAG6557204.1"/>
    <property type="molecule type" value="Transcribed_RNA"/>
</dbReference>
<protein>
    <submittedName>
        <fullName evidence="1">(northern house mosquito) hypothetical protein</fullName>
    </submittedName>
</protein>
<reference evidence="1" key="1">
    <citation type="submission" date="2021-05" db="EMBL/GenBank/DDBJ databases">
        <authorList>
            <person name="Alioto T."/>
            <person name="Alioto T."/>
            <person name="Gomez Garrido J."/>
        </authorList>
    </citation>
    <scope>NUCLEOTIDE SEQUENCE</scope>
</reference>
<organism evidence="1">
    <name type="scientific">Culex pipiens</name>
    <name type="common">House mosquito</name>
    <dbReference type="NCBI Taxonomy" id="7175"/>
    <lineage>
        <taxon>Eukaryota</taxon>
        <taxon>Metazoa</taxon>
        <taxon>Ecdysozoa</taxon>
        <taxon>Arthropoda</taxon>
        <taxon>Hexapoda</taxon>
        <taxon>Insecta</taxon>
        <taxon>Pterygota</taxon>
        <taxon>Neoptera</taxon>
        <taxon>Endopterygota</taxon>
        <taxon>Diptera</taxon>
        <taxon>Nematocera</taxon>
        <taxon>Culicoidea</taxon>
        <taxon>Culicidae</taxon>
        <taxon>Culicinae</taxon>
        <taxon>Culicini</taxon>
        <taxon>Culex</taxon>
        <taxon>Culex</taxon>
    </lineage>
</organism>
<sequence>MRKGVFTGAFKPFFHSGFWLFDNNKNLKGLRAHFWRPEGATAPRWGRPPFMISFCGYPKGQRAAAPCTTLLFTLALLLAVANPSSLCHRAQANVEKINHTHTNARDNPRLAADLIGSTVTAQP</sequence>
<dbReference type="EMBL" id="HBUE01152429">
    <property type="protein sequence ID" value="CAG6505899.1"/>
    <property type="molecule type" value="Transcribed_RNA"/>
</dbReference>
<dbReference type="EMBL" id="HBUE01257433">
    <property type="protein sequence ID" value="CAG6557203.1"/>
    <property type="molecule type" value="Transcribed_RNA"/>
</dbReference>
<accession>A0A8D8DBF9</accession>
<proteinExistence type="predicted"/>
<dbReference type="EMBL" id="HBUE01152434">
    <property type="protein sequence ID" value="CAG6505900.1"/>
    <property type="molecule type" value="Transcribed_RNA"/>
</dbReference>
<dbReference type="AlphaFoldDB" id="A0A8D8DBF9"/>
<name>A0A8D8DBF9_CULPI</name>